<dbReference type="SUPFAM" id="SSF52540">
    <property type="entry name" value="P-loop containing nucleoside triphosphate hydrolases"/>
    <property type="match status" value="1"/>
</dbReference>
<dbReference type="SMART" id="SM00382">
    <property type="entry name" value="AAA"/>
    <property type="match status" value="1"/>
</dbReference>
<name>A0A9D9NJJ4_9BACT</name>
<evidence type="ECO:0000256" key="1">
    <source>
        <dbReference type="ARBA" id="ARBA00005417"/>
    </source>
</evidence>
<organism evidence="5 6">
    <name type="scientific">Candidatus Limisoma faecipullorum</name>
    <dbReference type="NCBI Taxonomy" id="2840854"/>
    <lineage>
        <taxon>Bacteria</taxon>
        <taxon>Pseudomonadati</taxon>
        <taxon>Bacteroidota</taxon>
        <taxon>Bacteroidia</taxon>
        <taxon>Bacteroidales</taxon>
        <taxon>Candidatus Limisoma</taxon>
    </lineage>
</organism>
<comment type="caution">
    <text evidence="5">The sequence shown here is derived from an EMBL/GenBank/DDBJ whole genome shotgun (WGS) entry which is preliminary data.</text>
</comment>
<feature type="domain" description="ABC transporter" evidence="4">
    <location>
        <begin position="4"/>
        <end position="212"/>
    </location>
</feature>
<evidence type="ECO:0000256" key="2">
    <source>
        <dbReference type="ARBA" id="ARBA00022741"/>
    </source>
</evidence>
<gene>
    <name evidence="5" type="ORF">IAB88_01975</name>
</gene>
<dbReference type="InterPro" id="IPR003593">
    <property type="entry name" value="AAA+_ATPase"/>
</dbReference>
<dbReference type="GO" id="GO:0022857">
    <property type="term" value="F:transmembrane transporter activity"/>
    <property type="evidence" value="ECO:0007669"/>
    <property type="project" value="TreeGrafter"/>
</dbReference>
<dbReference type="GO" id="GO:0005524">
    <property type="term" value="F:ATP binding"/>
    <property type="evidence" value="ECO:0007669"/>
    <property type="project" value="UniProtKB-KW"/>
</dbReference>
<keyword evidence="2" id="KW-0547">Nucleotide-binding</keyword>
<dbReference type="PROSITE" id="PS50893">
    <property type="entry name" value="ABC_TRANSPORTER_2"/>
    <property type="match status" value="1"/>
</dbReference>
<dbReference type="GO" id="GO:0005886">
    <property type="term" value="C:plasma membrane"/>
    <property type="evidence" value="ECO:0007669"/>
    <property type="project" value="TreeGrafter"/>
</dbReference>
<evidence type="ECO:0000256" key="3">
    <source>
        <dbReference type="ARBA" id="ARBA00022840"/>
    </source>
</evidence>
<comment type="similarity">
    <text evidence="1">Belongs to the ABC transporter superfamily.</text>
</comment>
<dbReference type="InterPro" id="IPR003439">
    <property type="entry name" value="ABC_transporter-like_ATP-bd"/>
</dbReference>
<dbReference type="PANTHER" id="PTHR24220">
    <property type="entry name" value="IMPORT ATP-BINDING PROTEIN"/>
    <property type="match status" value="1"/>
</dbReference>
<dbReference type="InterPro" id="IPR015854">
    <property type="entry name" value="ABC_transpr_LolD-like"/>
</dbReference>
<dbReference type="Pfam" id="PF00005">
    <property type="entry name" value="ABC_tran"/>
    <property type="match status" value="1"/>
</dbReference>
<evidence type="ECO:0000313" key="5">
    <source>
        <dbReference type="EMBL" id="MBO8475745.1"/>
    </source>
</evidence>
<dbReference type="InterPro" id="IPR027417">
    <property type="entry name" value="P-loop_NTPase"/>
</dbReference>
<dbReference type="AlphaFoldDB" id="A0A9D9NJJ4"/>
<sequence length="214" mass="23452">MQKIELKNALPRVFAGQTGIRSEVWLRPVAFERGKKYLVSAESGGGKSSLCAYLYGYRADYSGEILFDGKDIRGMSVAGWCGVRRGGIAYLPQELRLFPELTAYENVELKNRLTGYKKRSEILSMFERLGIAGKVDSPVAKMSIGQQQRVAVIRTLCQPCDFFLLDEPVSHLDAANNAIVAAMVEEEAGRTGAGVIATSVGNDLSIKAEEVLRL</sequence>
<protein>
    <submittedName>
        <fullName evidence="5">ATP-binding cassette domain-containing protein</fullName>
    </submittedName>
</protein>
<evidence type="ECO:0000259" key="4">
    <source>
        <dbReference type="PROSITE" id="PS50893"/>
    </source>
</evidence>
<accession>A0A9D9NJJ4</accession>
<dbReference type="Proteomes" id="UP000823598">
    <property type="component" value="Unassembled WGS sequence"/>
</dbReference>
<dbReference type="PANTHER" id="PTHR24220:SF689">
    <property type="entry name" value="LIPOPROTEIN-RELEASING SYSTEM ATP-BINDING PROTEIN LOLD"/>
    <property type="match status" value="1"/>
</dbReference>
<dbReference type="GO" id="GO:0016887">
    <property type="term" value="F:ATP hydrolysis activity"/>
    <property type="evidence" value="ECO:0007669"/>
    <property type="project" value="InterPro"/>
</dbReference>
<keyword evidence="3 5" id="KW-0067">ATP-binding</keyword>
<dbReference type="EMBL" id="JADIMC010000024">
    <property type="protein sequence ID" value="MBO8475745.1"/>
    <property type="molecule type" value="Genomic_DNA"/>
</dbReference>
<reference evidence="5" key="2">
    <citation type="journal article" date="2021" name="PeerJ">
        <title>Extensive microbial diversity within the chicken gut microbiome revealed by metagenomics and culture.</title>
        <authorList>
            <person name="Gilroy R."/>
            <person name="Ravi A."/>
            <person name="Getino M."/>
            <person name="Pursley I."/>
            <person name="Horton D.L."/>
            <person name="Alikhan N.F."/>
            <person name="Baker D."/>
            <person name="Gharbi K."/>
            <person name="Hall N."/>
            <person name="Watson M."/>
            <person name="Adriaenssens E.M."/>
            <person name="Foster-Nyarko E."/>
            <person name="Jarju S."/>
            <person name="Secka A."/>
            <person name="Antonio M."/>
            <person name="Oren A."/>
            <person name="Chaudhuri R.R."/>
            <person name="La Ragione R."/>
            <person name="Hildebrand F."/>
            <person name="Pallen M.J."/>
        </authorList>
    </citation>
    <scope>NUCLEOTIDE SEQUENCE</scope>
    <source>
        <strain evidence="5">6919</strain>
    </source>
</reference>
<evidence type="ECO:0000313" key="6">
    <source>
        <dbReference type="Proteomes" id="UP000823598"/>
    </source>
</evidence>
<reference evidence="5" key="1">
    <citation type="submission" date="2020-10" db="EMBL/GenBank/DDBJ databases">
        <authorList>
            <person name="Gilroy R."/>
        </authorList>
    </citation>
    <scope>NUCLEOTIDE SEQUENCE</scope>
    <source>
        <strain evidence="5">6919</strain>
    </source>
</reference>
<proteinExistence type="inferred from homology"/>
<dbReference type="Gene3D" id="3.40.50.300">
    <property type="entry name" value="P-loop containing nucleotide triphosphate hydrolases"/>
    <property type="match status" value="1"/>
</dbReference>